<keyword evidence="3" id="KW-0833">Ubl conjugation pathway</keyword>
<dbReference type="SUPFAM" id="SSF48371">
    <property type="entry name" value="ARM repeat"/>
    <property type="match status" value="1"/>
</dbReference>
<dbReference type="GO" id="GO:0010265">
    <property type="term" value="P:SCF complex assembly"/>
    <property type="evidence" value="ECO:0007669"/>
    <property type="project" value="InterPro"/>
</dbReference>
<feature type="repeat" description="HEAT" evidence="4">
    <location>
        <begin position="47"/>
        <end position="85"/>
    </location>
</feature>
<keyword evidence="2" id="KW-0677">Repeat</keyword>
<evidence type="ECO:0000256" key="1">
    <source>
        <dbReference type="ARBA" id="ARBA00007657"/>
    </source>
</evidence>
<accession>A0A7S1PFX6</accession>
<evidence type="ECO:0000256" key="5">
    <source>
        <dbReference type="SAM" id="MobiDB-lite"/>
    </source>
</evidence>
<dbReference type="InterPro" id="IPR016024">
    <property type="entry name" value="ARM-type_fold"/>
</dbReference>
<dbReference type="InterPro" id="IPR039852">
    <property type="entry name" value="CAND1/CAND2"/>
</dbReference>
<evidence type="ECO:0000259" key="6">
    <source>
        <dbReference type="Pfam" id="PF08623"/>
    </source>
</evidence>
<dbReference type="InterPro" id="IPR011989">
    <property type="entry name" value="ARM-like"/>
</dbReference>
<comment type="similarity">
    <text evidence="1">Belongs to the CAND family.</text>
</comment>
<reference evidence="7" key="1">
    <citation type="submission" date="2021-01" db="EMBL/GenBank/DDBJ databases">
        <authorList>
            <person name="Corre E."/>
            <person name="Pelletier E."/>
            <person name="Niang G."/>
            <person name="Scheremetjew M."/>
            <person name="Finn R."/>
            <person name="Kale V."/>
            <person name="Holt S."/>
            <person name="Cochrane G."/>
            <person name="Meng A."/>
            <person name="Brown T."/>
            <person name="Cohen L."/>
        </authorList>
    </citation>
    <scope>NUCLEOTIDE SEQUENCE</scope>
    <source>
        <strain evidence="7">WS</strain>
    </source>
</reference>
<dbReference type="Pfam" id="PF25782">
    <property type="entry name" value="TPR_CAND1"/>
    <property type="match status" value="1"/>
</dbReference>
<organism evidence="7">
    <name type="scientific">Percolomonas cosmopolitus</name>
    <dbReference type="NCBI Taxonomy" id="63605"/>
    <lineage>
        <taxon>Eukaryota</taxon>
        <taxon>Discoba</taxon>
        <taxon>Heterolobosea</taxon>
        <taxon>Tetramitia</taxon>
        <taxon>Eutetramitia</taxon>
        <taxon>Percolomonadidae</taxon>
        <taxon>Percolomonas</taxon>
    </lineage>
</organism>
<name>A0A7S1PFX6_9EUKA</name>
<dbReference type="Gene3D" id="1.25.10.10">
    <property type="entry name" value="Leucine-rich Repeat Variant"/>
    <property type="match status" value="1"/>
</dbReference>
<feature type="compositionally biased region" description="Acidic residues" evidence="5">
    <location>
        <begin position="312"/>
        <end position="338"/>
    </location>
</feature>
<dbReference type="Pfam" id="PF08623">
    <property type="entry name" value="TIP120"/>
    <property type="match status" value="1"/>
</dbReference>
<feature type="domain" description="TATA-binding protein interacting (TIP20)" evidence="6">
    <location>
        <begin position="1030"/>
        <end position="1188"/>
    </location>
</feature>
<dbReference type="EMBL" id="HBGD01001484">
    <property type="protein sequence ID" value="CAD9077983.1"/>
    <property type="molecule type" value="Transcribed_RNA"/>
</dbReference>
<evidence type="ECO:0000256" key="3">
    <source>
        <dbReference type="ARBA" id="ARBA00022786"/>
    </source>
</evidence>
<dbReference type="AlphaFoldDB" id="A0A7S1PFX6"/>
<dbReference type="InterPro" id="IPR021133">
    <property type="entry name" value="HEAT_type_2"/>
</dbReference>
<feature type="region of interest" description="Disordered" evidence="5">
    <location>
        <begin position="307"/>
        <end position="338"/>
    </location>
</feature>
<dbReference type="InterPro" id="IPR013932">
    <property type="entry name" value="TATA-bd_TIP120"/>
</dbReference>
<sequence length="1222" mass="136602">MSSFSVASILDKSKDDDPDLRSMAMIDLQQEIQKDSFKLDETSQKHLTDVILKLLEDETSKVRGAASECLKHFVRKLSQSLIEETGRKLADQVTKGEEEKREFASNALKTVIAQIPSANSDVAVRRMAEPLIAAAQSEKTDIQQDSLEILNDIIIRFGVVLTQKHATIQNICIDNLESQHRSIRKRCVKALANLSVNTNDQLFETLVKAILQKIESGDEQSAIRTYIQLTSSIAKKAGHRLGKFLPKIVNLLMSTAEKISEEEGEDEVREYILEAMELLVVKCPEEVKPYIDLIVILSKENIEYDPNYSYDTTDEDEMEDEELDEDEDDEMDEGEYSDDDDISWKVRKAAAKCLISIIKSRPAQLKNLFTELLEDEDFDLTSRFKEREDSVKLQIFDVFKALLSQSVTISTTSEGTQIIHPKTETKFVKDKKMQIIARLKKQLSTKNAKIKLGVFQVFNSLASALQGELSDQIRPLFAAVKSTLAQATDQDIQLKLEVLTFLRTLLTHEKPEAFTLILEDLTKTVYTRVDDKYYKIIAEALRVCQVLVHVLDAHRSSSFFKAQADALFKNISAKLQVQDIDQDVKEASIAAMGDFISVLGQDTSGDTAQTLSTLLDRLRNEITRLGTCRALNEIAASKFDVSPVLDDVLNELSNYLRKFNRSLRQASLTCLRTMVLSYHSQIKAKQYDQIINEMSNLVSDSDLNLAHLSLKLATAILTNHPESAKKVQQLILPKALGLLESNTLQGSALRSLVEFFRSIAKNVGFSTLLKNVLQTVQSTSIVKQVYTNVGRTTAALVDDASGSDKKSTIQKFVANLKSSNLSTRILAFFTLGEIGRTTDLISFGNIEEDIQQCFQSESEEVKHAASYCLGNVAIGNLEHFLPSIIKKITTNESERYLLMHALKNIIVQADAANLKKFSGDILPLLFQNSANEEEGIRNVVSECLGKLTVVDYDAVMSKLKSSVPSDNDLEKSTVVAAVKFAISERGTNFDQKLKADLPAFLDLLSKQEPVSVRKTCVLLLTSAARNNPTLIEDRLDRYLPALYAESVFDPSLVTVVDLGPFKHKVDGGIELRKSAFECMDTILTNLHNRVDPTKFVAQLAHGLSDGDKDINMLTYHIIVKCTDLFPREILLVVDELVPPITKLLKKKLGEKALQQDRERHEELQKASLKAVYAMSTIDGISDMQSFAELKTKTIGSTLSLSGIYDEIANERNNTLTMMDLSQ</sequence>
<evidence type="ECO:0000313" key="7">
    <source>
        <dbReference type="EMBL" id="CAD9077983.1"/>
    </source>
</evidence>
<gene>
    <name evidence="7" type="ORF">PCOS0759_LOCUS1215</name>
</gene>
<evidence type="ECO:0000256" key="4">
    <source>
        <dbReference type="PROSITE-ProRule" id="PRU00103"/>
    </source>
</evidence>
<dbReference type="PANTHER" id="PTHR12696">
    <property type="entry name" value="TIP120"/>
    <property type="match status" value="1"/>
</dbReference>
<evidence type="ECO:0000256" key="2">
    <source>
        <dbReference type="ARBA" id="ARBA00022737"/>
    </source>
</evidence>
<dbReference type="PROSITE" id="PS50077">
    <property type="entry name" value="HEAT_REPEAT"/>
    <property type="match status" value="1"/>
</dbReference>
<proteinExistence type="inferred from homology"/>
<protein>
    <recommendedName>
        <fullName evidence="6">TATA-binding protein interacting (TIP20) domain-containing protein</fullName>
    </recommendedName>
</protein>